<dbReference type="AlphaFoldDB" id="A0A7H0H646"/>
<dbReference type="KEGG" id="tdf:H9L22_00240"/>
<dbReference type="GO" id="GO:0016787">
    <property type="term" value="F:hydrolase activity"/>
    <property type="evidence" value="ECO:0007669"/>
    <property type="project" value="UniProtKB-KW"/>
</dbReference>
<keyword evidence="2" id="KW-1185">Reference proteome</keyword>
<name>A0A7H0H646_9ACTN</name>
<dbReference type="EMBL" id="CP060789">
    <property type="protein sequence ID" value="QNP56012.1"/>
    <property type="molecule type" value="Genomic_DNA"/>
</dbReference>
<dbReference type="RefSeq" id="WP_187721132.1">
    <property type="nucleotide sequence ID" value="NZ_BAABBL010000029.1"/>
</dbReference>
<proteinExistence type="predicted"/>
<keyword evidence="1" id="KW-0378">Hydrolase</keyword>
<organism evidence="1 2">
    <name type="scientific">Tessaracoccus defluvii</name>
    <dbReference type="NCBI Taxonomy" id="1285901"/>
    <lineage>
        <taxon>Bacteria</taxon>
        <taxon>Bacillati</taxon>
        <taxon>Actinomycetota</taxon>
        <taxon>Actinomycetes</taxon>
        <taxon>Propionibacteriales</taxon>
        <taxon>Propionibacteriaceae</taxon>
        <taxon>Tessaracoccus</taxon>
    </lineage>
</organism>
<accession>A0A7H0H646</accession>
<evidence type="ECO:0000313" key="1">
    <source>
        <dbReference type="EMBL" id="QNP56012.1"/>
    </source>
</evidence>
<reference evidence="1 2" key="1">
    <citation type="submission" date="2020-08" db="EMBL/GenBank/DDBJ databases">
        <title>Genome sequence of Tessaracoccus defluvii JCM 17540T.</title>
        <authorList>
            <person name="Hyun D.-W."/>
            <person name="Bae J.-W."/>
        </authorList>
    </citation>
    <scope>NUCLEOTIDE SEQUENCE [LARGE SCALE GENOMIC DNA]</scope>
    <source>
        <strain evidence="1 2">JCM 17540</strain>
    </source>
</reference>
<sequence length="193" mass="21028">MVTLPEQIREALLVRWREPRRRYHGETHLRDGLNALRRLGGGEVEQIAFWFHDAVQTGATPADELASADLVDELLGGILPSHMVGEVRRLVLLTIDHRAEAGDGAGARVCDADLHGLGSAPSRYLANVEGVRAEVPHLGEGEWRAARLRFVEGMLARPHIFATPTGRGLWEEAARANLAREAGALLRGSALGE</sequence>
<dbReference type="PANTHER" id="PTHR21174">
    <property type="match status" value="1"/>
</dbReference>
<dbReference type="Proteomes" id="UP000516117">
    <property type="component" value="Chromosome"/>
</dbReference>
<dbReference type="SUPFAM" id="SSF109604">
    <property type="entry name" value="HD-domain/PDEase-like"/>
    <property type="match status" value="1"/>
</dbReference>
<dbReference type="PIRSF" id="PIRSF035170">
    <property type="entry name" value="HD_phosphohydro"/>
    <property type="match status" value="1"/>
</dbReference>
<dbReference type="InterPro" id="IPR009218">
    <property type="entry name" value="HD_phosphohydro"/>
</dbReference>
<protein>
    <submittedName>
        <fullName evidence="1">Metal-dependent phosphohydrolase</fullName>
    </submittedName>
</protein>
<evidence type="ECO:0000313" key="2">
    <source>
        <dbReference type="Proteomes" id="UP000516117"/>
    </source>
</evidence>
<gene>
    <name evidence="1" type="ORF">H9L22_00240</name>
</gene>
<dbReference type="PANTHER" id="PTHR21174:SF0">
    <property type="entry name" value="HD PHOSPHOHYDROLASE FAMILY PROTEIN-RELATED"/>
    <property type="match status" value="1"/>
</dbReference>